<sequence length="730" mass="82268">MRLALLTSALIAAGLAACASQPPQPACCGHELHEPAPAPAAPVAARKPYEVRAPHGAVRQDEYYWLRDDKREDPEVLAYLRAENAYADAVLAPLEGLEERLYQELVGRVKQDDSSVPYLEDGYWYYTRYETGKEYPIHARRKGSLDAPEQVLFDVNVMAEGKNFFQLANYEVSEDGRLVAWAEDTVGRRQYVLRVKDLETGEILSDSIAGASADLMWGDDGRTLYYIENDRETLLGKRVKAHVLGTPTDADRLVYEEPDDSFYMGIGRTRSDRYLCIGVESTVSSEMRCTEAARPGEWRVLAPRQRDIEYQADHYAGRWVINTNWEAQNFRLMSLADGQPWGDRNLWRELVPHSPDVLISGFELFDGFMAIQERSGGLDRVRLRHDDGREAFVAADENVYAMGLAVNAEPETEWLRYTYTSPTTPASTFELNVKTGERRLLKEQPVPGYDKSKYAAQRIWATARDGTRIPVTVLHRKDFRRDGTAALYQYAYGSYGSSTSPAFNANVISLVDRGAVYAIAHVRGGQEMGRQWYEDGKLLKKVNTFTDFIDVTDFLVAEGYAAPGRVAAMGGSAGGLLMGAVANMAPEKYRVIVAHVPFVDVVTTMLDETIPLTTNEYDEWGNPADPVYYEYMLSYSPYDNVERKGYPALLVTTGLWDSQVQYFEPAKWVARLRARKTDDNPLLFRINMEAGHGGKSGRFQRYRERAEEYAFVLQQLGLAERGVADADSRR</sequence>
<evidence type="ECO:0000259" key="6">
    <source>
        <dbReference type="Pfam" id="PF00326"/>
    </source>
</evidence>
<dbReference type="SUPFAM" id="SSF50993">
    <property type="entry name" value="Peptidase/esterase 'gauge' domain"/>
    <property type="match status" value="1"/>
</dbReference>
<feature type="domain" description="Peptidase S9A N-terminal" evidence="7">
    <location>
        <begin position="42"/>
        <end position="444"/>
    </location>
</feature>
<reference evidence="8 9" key="1">
    <citation type="submission" date="2019-09" db="EMBL/GenBank/DDBJ databases">
        <title>Arenimonas chukotkensis sp. nov., a bacterium isolated from Chukotka hot spring, Arctic region, Russia.</title>
        <authorList>
            <person name="Zayulina K.S."/>
            <person name="Prokofeva M.I."/>
            <person name="Elcheninov A.G."/>
            <person name="Novikov A."/>
            <person name="Kochetkova T.V."/>
            <person name="Kublanov I.V."/>
        </authorList>
    </citation>
    <scope>NUCLEOTIDE SEQUENCE [LARGE SCALE GENOMIC DNA]</scope>
    <source>
        <strain evidence="8 9">3729k</strain>
    </source>
</reference>
<proteinExistence type="inferred from homology"/>
<feature type="chain" id="PRO_5023001093" evidence="5">
    <location>
        <begin position="20"/>
        <end position="730"/>
    </location>
</feature>
<evidence type="ECO:0000256" key="3">
    <source>
        <dbReference type="ARBA" id="ARBA00022801"/>
    </source>
</evidence>
<dbReference type="PANTHER" id="PTHR11757">
    <property type="entry name" value="PROTEASE FAMILY S9A OLIGOPEPTIDASE"/>
    <property type="match status" value="1"/>
</dbReference>
<dbReference type="PRINTS" id="PR00862">
    <property type="entry name" value="PROLIGOPTASE"/>
</dbReference>
<keyword evidence="2" id="KW-0645">Protease</keyword>
<dbReference type="Gene3D" id="3.40.50.1820">
    <property type="entry name" value="alpha/beta hydrolase"/>
    <property type="match status" value="1"/>
</dbReference>
<evidence type="ECO:0000256" key="5">
    <source>
        <dbReference type="SAM" id="SignalP"/>
    </source>
</evidence>
<evidence type="ECO:0000313" key="9">
    <source>
        <dbReference type="Proteomes" id="UP000322165"/>
    </source>
</evidence>
<dbReference type="RefSeq" id="WP_149860659.1">
    <property type="nucleotide sequence ID" value="NZ_VUOD01000005.1"/>
</dbReference>
<accession>A0A5B2ZBT1</accession>
<dbReference type="PROSITE" id="PS51257">
    <property type="entry name" value="PROKAR_LIPOPROTEIN"/>
    <property type="match status" value="1"/>
</dbReference>
<keyword evidence="5" id="KW-0732">Signal</keyword>
<keyword evidence="9" id="KW-1185">Reference proteome</keyword>
<dbReference type="EMBL" id="VUOD01000005">
    <property type="protein sequence ID" value="KAA2284602.1"/>
    <property type="molecule type" value="Genomic_DNA"/>
</dbReference>
<name>A0A5B2ZBT1_9GAMM</name>
<dbReference type="InterPro" id="IPR051543">
    <property type="entry name" value="Serine_Peptidase_S9A"/>
</dbReference>
<dbReference type="Pfam" id="PF00326">
    <property type="entry name" value="Peptidase_S9"/>
    <property type="match status" value="1"/>
</dbReference>
<evidence type="ECO:0000256" key="2">
    <source>
        <dbReference type="ARBA" id="ARBA00022670"/>
    </source>
</evidence>
<comment type="similarity">
    <text evidence="1">Belongs to the peptidase S9A family.</text>
</comment>
<keyword evidence="3" id="KW-0378">Hydrolase</keyword>
<feature type="domain" description="Peptidase S9 prolyl oligopeptidase catalytic" evidence="6">
    <location>
        <begin position="502"/>
        <end position="717"/>
    </location>
</feature>
<dbReference type="SUPFAM" id="SSF53474">
    <property type="entry name" value="alpha/beta-Hydrolases"/>
    <property type="match status" value="1"/>
</dbReference>
<dbReference type="FunFam" id="3.40.50.1820:FF:000005">
    <property type="entry name" value="Prolyl endopeptidase"/>
    <property type="match status" value="1"/>
</dbReference>
<evidence type="ECO:0000259" key="7">
    <source>
        <dbReference type="Pfam" id="PF02897"/>
    </source>
</evidence>
<dbReference type="InterPro" id="IPR023302">
    <property type="entry name" value="Pept_S9A_N"/>
</dbReference>
<dbReference type="PANTHER" id="PTHR11757:SF19">
    <property type="entry name" value="PROLYL ENDOPEPTIDASE-LIKE"/>
    <property type="match status" value="1"/>
</dbReference>
<feature type="signal peptide" evidence="5">
    <location>
        <begin position="1"/>
        <end position="19"/>
    </location>
</feature>
<gene>
    <name evidence="8" type="ORF">F0415_07820</name>
</gene>
<evidence type="ECO:0000313" key="8">
    <source>
        <dbReference type="EMBL" id="KAA2284602.1"/>
    </source>
</evidence>
<dbReference type="InterPro" id="IPR002470">
    <property type="entry name" value="Peptidase_S9A"/>
</dbReference>
<dbReference type="GO" id="GO:0006508">
    <property type="term" value="P:proteolysis"/>
    <property type="evidence" value="ECO:0007669"/>
    <property type="project" value="UniProtKB-KW"/>
</dbReference>
<dbReference type="AlphaFoldDB" id="A0A5B2ZBT1"/>
<reference evidence="8 9" key="2">
    <citation type="submission" date="2019-09" db="EMBL/GenBank/DDBJ databases">
        <authorList>
            <person name="Mazur A."/>
        </authorList>
    </citation>
    <scope>NUCLEOTIDE SEQUENCE [LARGE SCALE GENOMIC DNA]</scope>
    <source>
        <strain evidence="8 9">3729k</strain>
    </source>
</reference>
<comment type="caution">
    <text evidence="8">The sequence shown here is derived from an EMBL/GenBank/DDBJ whole genome shotgun (WGS) entry which is preliminary data.</text>
</comment>
<protein>
    <submittedName>
        <fullName evidence="8">S9 family peptidase</fullName>
    </submittedName>
</protein>
<dbReference type="Proteomes" id="UP000322165">
    <property type="component" value="Unassembled WGS sequence"/>
</dbReference>
<dbReference type="Gene3D" id="2.130.10.120">
    <property type="entry name" value="Prolyl oligopeptidase, N-terminal domain"/>
    <property type="match status" value="1"/>
</dbReference>
<dbReference type="GO" id="GO:0004252">
    <property type="term" value="F:serine-type endopeptidase activity"/>
    <property type="evidence" value="ECO:0007669"/>
    <property type="project" value="InterPro"/>
</dbReference>
<keyword evidence="4" id="KW-0720">Serine protease</keyword>
<evidence type="ECO:0000256" key="4">
    <source>
        <dbReference type="ARBA" id="ARBA00022825"/>
    </source>
</evidence>
<evidence type="ECO:0000256" key="1">
    <source>
        <dbReference type="ARBA" id="ARBA00005228"/>
    </source>
</evidence>
<dbReference type="InterPro" id="IPR001375">
    <property type="entry name" value="Peptidase_S9_cat"/>
</dbReference>
<organism evidence="8 9">
    <name type="scientific">Arenimonas fontis</name>
    <dbReference type="NCBI Taxonomy" id="2608255"/>
    <lineage>
        <taxon>Bacteria</taxon>
        <taxon>Pseudomonadati</taxon>
        <taxon>Pseudomonadota</taxon>
        <taxon>Gammaproteobacteria</taxon>
        <taxon>Lysobacterales</taxon>
        <taxon>Lysobacteraceae</taxon>
        <taxon>Arenimonas</taxon>
    </lineage>
</organism>
<dbReference type="Pfam" id="PF02897">
    <property type="entry name" value="Peptidase_S9_N"/>
    <property type="match status" value="1"/>
</dbReference>
<dbReference type="InterPro" id="IPR029058">
    <property type="entry name" value="AB_hydrolase_fold"/>
</dbReference>